<dbReference type="AlphaFoldDB" id="A0A2K0TV98"/>
<feature type="compositionally biased region" description="Low complexity" evidence="1">
    <location>
        <begin position="115"/>
        <end position="134"/>
    </location>
</feature>
<evidence type="ECO:0000313" key="2">
    <source>
        <dbReference type="EMBL" id="PNP49455.1"/>
    </source>
</evidence>
<dbReference type="EMBL" id="MTYI01000187">
    <property type="protein sequence ID" value="PNP49455.1"/>
    <property type="molecule type" value="Genomic_DNA"/>
</dbReference>
<evidence type="ECO:0000313" key="3">
    <source>
        <dbReference type="Proteomes" id="UP000236290"/>
    </source>
</evidence>
<feature type="compositionally biased region" description="Polar residues" evidence="1">
    <location>
        <begin position="40"/>
        <end position="63"/>
    </location>
</feature>
<evidence type="ECO:0000256" key="1">
    <source>
        <dbReference type="SAM" id="MobiDB-lite"/>
    </source>
</evidence>
<organism evidence="2 3">
    <name type="scientific">Trichoderma harzianum</name>
    <name type="common">Hypocrea lixii</name>
    <dbReference type="NCBI Taxonomy" id="5544"/>
    <lineage>
        <taxon>Eukaryota</taxon>
        <taxon>Fungi</taxon>
        <taxon>Dikarya</taxon>
        <taxon>Ascomycota</taxon>
        <taxon>Pezizomycotina</taxon>
        <taxon>Sordariomycetes</taxon>
        <taxon>Hypocreomycetidae</taxon>
        <taxon>Hypocreales</taxon>
        <taxon>Hypocreaceae</taxon>
        <taxon>Trichoderma</taxon>
    </lineage>
</organism>
<comment type="caution">
    <text evidence="2">The sequence shown here is derived from an EMBL/GenBank/DDBJ whole genome shotgun (WGS) entry which is preliminary data.</text>
</comment>
<sequence length="167" mass="18044">MASSSSRAVRGIRFSEAPFIEPVVTAAHSSTSAEAENGQLAPNTSDCSPSNRDAQNAASGSNPEQRRQDGIQRSSFNPSASVWVPSASTQQARQRDDTRPLVVGYPPGYRVPNFQQNQSQAQVQGQAQVQSQAQYETPRQDHNQFDMVSFALAHTQGNVEDPNAGMP</sequence>
<dbReference type="Proteomes" id="UP000236290">
    <property type="component" value="Unassembled WGS sequence"/>
</dbReference>
<protein>
    <submittedName>
        <fullName evidence="2">Uncharacterized protein</fullName>
    </submittedName>
</protein>
<feature type="region of interest" description="Disordered" evidence="1">
    <location>
        <begin position="28"/>
        <end position="138"/>
    </location>
</feature>
<feature type="compositionally biased region" description="Polar residues" evidence="1">
    <location>
        <begin position="71"/>
        <end position="92"/>
    </location>
</feature>
<gene>
    <name evidence="2" type="ORF">THARTR1_09777</name>
</gene>
<reference evidence="2 3" key="1">
    <citation type="submission" date="2017-02" db="EMBL/GenBank/DDBJ databases">
        <title>Genomes of Trichoderma spp. with biocontrol activity.</title>
        <authorList>
            <person name="Gardiner D."/>
            <person name="Kazan K."/>
            <person name="Vos C."/>
            <person name="Harvey P."/>
        </authorList>
    </citation>
    <scope>NUCLEOTIDE SEQUENCE [LARGE SCALE GENOMIC DNA]</scope>
    <source>
        <strain evidence="2 3">Tr1</strain>
    </source>
</reference>
<name>A0A2K0TV98_TRIHA</name>
<accession>A0A2K0TV98</accession>
<proteinExistence type="predicted"/>